<dbReference type="AlphaFoldDB" id="A0AAV0JP96"/>
<accession>A0AAV0JP96</accession>
<evidence type="ECO:0000313" key="2">
    <source>
        <dbReference type="Proteomes" id="UP001154282"/>
    </source>
</evidence>
<reference evidence="1" key="1">
    <citation type="submission" date="2022-08" db="EMBL/GenBank/DDBJ databases">
        <authorList>
            <person name="Gutierrez-Valencia J."/>
        </authorList>
    </citation>
    <scope>NUCLEOTIDE SEQUENCE</scope>
</reference>
<dbReference type="SUPFAM" id="SSF54001">
    <property type="entry name" value="Cysteine proteinases"/>
    <property type="match status" value="1"/>
</dbReference>
<evidence type="ECO:0008006" key="3">
    <source>
        <dbReference type="Google" id="ProtNLM"/>
    </source>
</evidence>
<keyword evidence="2" id="KW-1185">Reference proteome</keyword>
<name>A0AAV0JP96_9ROSI</name>
<comment type="caution">
    <text evidence="1">The sequence shown here is derived from an EMBL/GenBank/DDBJ whole genome shotgun (WGS) entry which is preliminary data.</text>
</comment>
<protein>
    <recommendedName>
        <fullName evidence="3">Ubiquitin-like protease family profile domain-containing protein</fullName>
    </recommendedName>
</protein>
<dbReference type="Gene3D" id="3.40.395.10">
    <property type="entry name" value="Adenoviral Proteinase, Chain A"/>
    <property type="match status" value="1"/>
</dbReference>
<sequence length="91" mass="10778">DGKHLQSGVINLVAVGLTQAYRGCQRSDYWFMPWSFTNHVLMWTEKPPTVEKLIRHYKDKYMGDIDACKEIYLPICDHVYEHWYLCIVNVV</sequence>
<organism evidence="1 2">
    <name type="scientific">Linum tenue</name>
    <dbReference type="NCBI Taxonomy" id="586396"/>
    <lineage>
        <taxon>Eukaryota</taxon>
        <taxon>Viridiplantae</taxon>
        <taxon>Streptophyta</taxon>
        <taxon>Embryophyta</taxon>
        <taxon>Tracheophyta</taxon>
        <taxon>Spermatophyta</taxon>
        <taxon>Magnoliopsida</taxon>
        <taxon>eudicotyledons</taxon>
        <taxon>Gunneridae</taxon>
        <taxon>Pentapetalae</taxon>
        <taxon>rosids</taxon>
        <taxon>fabids</taxon>
        <taxon>Malpighiales</taxon>
        <taxon>Linaceae</taxon>
        <taxon>Linum</taxon>
    </lineage>
</organism>
<feature type="non-terminal residue" evidence="1">
    <location>
        <position position="1"/>
    </location>
</feature>
<proteinExistence type="predicted"/>
<dbReference type="InterPro" id="IPR038765">
    <property type="entry name" value="Papain-like_cys_pep_sf"/>
</dbReference>
<evidence type="ECO:0000313" key="1">
    <source>
        <dbReference type="EMBL" id="CAI0411787.1"/>
    </source>
</evidence>
<gene>
    <name evidence="1" type="ORF">LITE_LOCUS15301</name>
</gene>
<feature type="non-terminal residue" evidence="1">
    <location>
        <position position="91"/>
    </location>
</feature>
<dbReference type="EMBL" id="CAMGYJ010000005">
    <property type="protein sequence ID" value="CAI0411787.1"/>
    <property type="molecule type" value="Genomic_DNA"/>
</dbReference>
<dbReference type="Proteomes" id="UP001154282">
    <property type="component" value="Unassembled WGS sequence"/>
</dbReference>